<evidence type="ECO:0000256" key="1">
    <source>
        <dbReference type="SAM" id="MobiDB-lite"/>
    </source>
</evidence>
<feature type="region of interest" description="Disordered" evidence="1">
    <location>
        <begin position="872"/>
        <end position="893"/>
    </location>
</feature>
<dbReference type="GO" id="GO:0003824">
    <property type="term" value="F:catalytic activity"/>
    <property type="evidence" value="ECO:0007669"/>
    <property type="project" value="InterPro"/>
</dbReference>
<dbReference type="PANTHER" id="PTHR46082">
    <property type="entry name" value="ATP/GTP-BINDING PROTEIN-RELATED"/>
    <property type="match status" value="1"/>
</dbReference>
<keyword evidence="3" id="KW-1185">Reference proteome</keyword>
<organism evidence="2 3">
    <name type="scientific">Fusarium austroafricanum</name>
    <dbReference type="NCBI Taxonomy" id="2364996"/>
    <lineage>
        <taxon>Eukaryota</taxon>
        <taxon>Fungi</taxon>
        <taxon>Dikarya</taxon>
        <taxon>Ascomycota</taxon>
        <taxon>Pezizomycotina</taxon>
        <taxon>Sordariomycetes</taxon>
        <taxon>Hypocreomycetidae</taxon>
        <taxon>Hypocreales</taxon>
        <taxon>Nectriaceae</taxon>
        <taxon>Fusarium</taxon>
        <taxon>Fusarium concolor species complex</taxon>
    </lineage>
</organism>
<dbReference type="Gene3D" id="3.40.50.300">
    <property type="entry name" value="P-loop containing nucleotide triphosphate hydrolases"/>
    <property type="match status" value="1"/>
</dbReference>
<dbReference type="Gene3D" id="1.25.40.10">
    <property type="entry name" value="Tetratricopeptide repeat domain"/>
    <property type="match status" value="1"/>
</dbReference>
<dbReference type="InterPro" id="IPR011990">
    <property type="entry name" value="TPR-like_helical_dom_sf"/>
</dbReference>
<dbReference type="OrthoDB" id="5086500at2759"/>
<gene>
    <name evidence="2" type="ORF">F53441_2699</name>
</gene>
<dbReference type="SUPFAM" id="SSF52540">
    <property type="entry name" value="P-loop containing nucleoside triphosphate hydrolases"/>
    <property type="match status" value="1"/>
</dbReference>
<sequence>MATLDPNLYTIAWIAPLEIEAQAALHMLDDKHRGKFPVGRGDDYIFQGGSIFSHNLIIATLPAGQEYGTGSAASLATLPEGESAGLIGYDLGKVARENEFQPLRLGRALATTKTIVRSAIGSIKLKAPFDTEEFILYYKKIQNMQHATGNFRDPGQSHDKLYEASNDSVPREIEQPWRPGTQRTRVWYGSIGSGEKLMENPRLRDELRDRDAYRKLETVVLYGLAATGKSQMCLKVISENKAKFQGIFYIDASNEESAERGYLEISLACGFQTYREDFELQEQIRRTGSWLSCCKEPWFLMIDNADQPDMPLTKYIPHGGPGAIIITTTDGQMALRGSACGKVGTMSDTNAFELLMRYKRPGTLLDKAEEEVAHRLARDVLGGLSLAIVQAEFCRSPQVPLSYELIHWCGYRRPIWTTFRLTLNRIHGLPEKGSSYAAELLRVFCFLHNEGIQERFLQQAWSNMRDAPQWPQYLSMLDSSSQRWDIDEIRAGFKILYRYGLLGCSPSPARQYSTHRLVKVVCKEAISSEERQKYLFCAMPLVAVALSGIKNPIPWITCVADWLKEIQQDQTGHISDSMAEMLLVYFKACYSSGHYQESRVANLVKQQRAVLRIRNAKLIKESKGCDPGRLSSLGNVTNDLSKMGCHHEARDLRRTVFEAAKAHYGDPDRMTFRMKHHLITCESRGGFLSPLSATNMRRETLYRQISCLGDYDPGTLAAMSLLAANLLQCDRREESIQTRRDLLEKQKSVLGARNQRTLANIKELALTLAGGDSQDAYPEAVKLMENVEQIEAELMGEDNGHVYNTKLKLHGIYLIAGLETKAQLLEKGFRLPRGSAEDSREGAEDEWEFIGRKRRSTRDPGQRKRPWWKFWDNPETEEDDKPNASSPRTVYSSKLPNTDLKVVGHGDDSDFFSPELLDISITTHRIHHQARNWVLNLGQRYLMAVLSRGG</sequence>
<accession>A0A8H4NXI4</accession>
<evidence type="ECO:0000313" key="2">
    <source>
        <dbReference type="EMBL" id="KAF4454829.1"/>
    </source>
</evidence>
<dbReference type="GO" id="GO:0009116">
    <property type="term" value="P:nucleoside metabolic process"/>
    <property type="evidence" value="ECO:0007669"/>
    <property type="project" value="InterPro"/>
</dbReference>
<proteinExistence type="predicted"/>
<dbReference type="AlphaFoldDB" id="A0A8H4NXI4"/>
<dbReference type="InterPro" id="IPR053137">
    <property type="entry name" value="NLR-like"/>
</dbReference>
<dbReference type="InterPro" id="IPR027417">
    <property type="entry name" value="P-loop_NTPase"/>
</dbReference>
<evidence type="ECO:0000313" key="3">
    <source>
        <dbReference type="Proteomes" id="UP000605986"/>
    </source>
</evidence>
<dbReference type="Gene3D" id="3.40.50.1580">
    <property type="entry name" value="Nucleoside phosphorylase domain"/>
    <property type="match status" value="1"/>
</dbReference>
<reference evidence="2" key="1">
    <citation type="submission" date="2020-01" db="EMBL/GenBank/DDBJ databases">
        <title>Identification and distribution of gene clusters putatively required for synthesis of sphingolipid metabolism inhibitors in phylogenetically diverse species of the filamentous fungus Fusarium.</title>
        <authorList>
            <person name="Kim H.-S."/>
            <person name="Busman M."/>
            <person name="Brown D.W."/>
            <person name="Divon H."/>
            <person name="Uhlig S."/>
            <person name="Proctor R.H."/>
        </authorList>
    </citation>
    <scope>NUCLEOTIDE SEQUENCE</scope>
    <source>
        <strain evidence="2">NRRL 53441</strain>
    </source>
</reference>
<dbReference type="PANTHER" id="PTHR46082:SF11">
    <property type="entry name" value="AAA+ ATPASE DOMAIN-CONTAINING PROTEIN-RELATED"/>
    <property type="match status" value="1"/>
</dbReference>
<dbReference type="InterPro" id="IPR035994">
    <property type="entry name" value="Nucleoside_phosphorylase_sf"/>
</dbReference>
<comment type="caution">
    <text evidence="2">The sequence shown here is derived from an EMBL/GenBank/DDBJ whole genome shotgun (WGS) entry which is preliminary data.</text>
</comment>
<protein>
    <submittedName>
        <fullName evidence="2">Ankyrin repeat-containing protein</fullName>
    </submittedName>
</protein>
<name>A0A8H4NXI4_9HYPO</name>
<dbReference type="EMBL" id="JAADJG010000115">
    <property type="protein sequence ID" value="KAF4454829.1"/>
    <property type="molecule type" value="Genomic_DNA"/>
</dbReference>
<dbReference type="Proteomes" id="UP000605986">
    <property type="component" value="Unassembled WGS sequence"/>
</dbReference>
<feature type="compositionally biased region" description="Polar residues" evidence="1">
    <location>
        <begin position="883"/>
        <end position="893"/>
    </location>
</feature>